<dbReference type="InterPro" id="IPR021858">
    <property type="entry name" value="Fun_TF"/>
</dbReference>
<dbReference type="PANTHER" id="PTHR38791:SF1">
    <property type="entry name" value="TRANSCRIPTION FACTOR, PUTATIVE-RELATED"/>
    <property type="match status" value="1"/>
</dbReference>
<gene>
    <name evidence="1" type="ORF">N7468_002566</name>
</gene>
<keyword evidence="2" id="KW-1185">Reference proteome</keyword>
<comment type="caution">
    <text evidence="1">The sequence shown here is derived from an EMBL/GenBank/DDBJ whole genome shotgun (WGS) entry which is preliminary data.</text>
</comment>
<evidence type="ECO:0000313" key="1">
    <source>
        <dbReference type="EMBL" id="KAJ5247583.1"/>
    </source>
</evidence>
<reference evidence="1" key="1">
    <citation type="submission" date="2022-11" db="EMBL/GenBank/DDBJ databases">
        <authorList>
            <person name="Petersen C."/>
        </authorList>
    </citation>
    <scope>NUCLEOTIDE SEQUENCE</scope>
    <source>
        <strain evidence="1">IBT 19713</strain>
    </source>
</reference>
<dbReference type="InterPro" id="IPR053175">
    <property type="entry name" value="DHMBA_Reg_Transcription_Factor"/>
</dbReference>
<proteinExistence type="predicted"/>
<dbReference type="PANTHER" id="PTHR38791">
    <property type="entry name" value="ZN(II)2CYS6 TRANSCRIPTION FACTOR (EUROFUNG)-RELATED-RELATED"/>
    <property type="match status" value="1"/>
</dbReference>
<protein>
    <submittedName>
        <fullName evidence="1">Uncharacterized protein</fullName>
    </submittedName>
</protein>
<dbReference type="EMBL" id="JAPQKS010000002">
    <property type="protein sequence ID" value="KAJ5247583.1"/>
    <property type="molecule type" value="Genomic_DNA"/>
</dbReference>
<dbReference type="RefSeq" id="XP_058335004.1">
    <property type="nucleotide sequence ID" value="XM_058471863.1"/>
</dbReference>
<organism evidence="1 2">
    <name type="scientific">Penicillium chermesinum</name>
    <dbReference type="NCBI Taxonomy" id="63820"/>
    <lineage>
        <taxon>Eukaryota</taxon>
        <taxon>Fungi</taxon>
        <taxon>Dikarya</taxon>
        <taxon>Ascomycota</taxon>
        <taxon>Pezizomycotina</taxon>
        <taxon>Eurotiomycetes</taxon>
        <taxon>Eurotiomycetidae</taxon>
        <taxon>Eurotiales</taxon>
        <taxon>Aspergillaceae</taxon>
        <taxon>Penicillium</taxon>
    </lineage>
</organism>
<evidence type="ECO:0000313" key="2">
    <source>
        <dbReference type="Proteomes" id="UP001150941"/>
    </source>
</evidence>
<sequence>MGTVTPSKFLSPDQPRSLQQPIEQQAREAFYAHYVSEGSRGWDFLIPYQLSASSPELLNRSIDAVSLAIIAQQRSSASIMSSAQEHLGVALRLLNRAISHTDLTSGNELLSAILLLDLFTKLTCPGPGDLAFWRGHLNGALALIDALGLHNLQDRVSLRILSRFSINSVTSCVASATTVPRQLGLVWAHVTSHMARGEDPKWKLTRYMIEYASFRASVREGRGSLQGQVNMARLFDQSLLQLSQQMPLTWQPVKRTHINAFGSGFEYLSYKDRHVTQCWNVLRLVRIMVNEFLLEHSVEEGREDVVGETPQQTIITLVDNIRSSVYQYAGGCCQLRTRNPKTRKSISAQDIHSQPAHSPKQVLDCYTLIFPLFVAGRSTPISADQKAAIVQSLRFIHMHFGIENASFAANTIENQPDKDPWQVFAMLGSYGFAA</sequence>
<dbReference type="GeneID" id="83199166"/>
<dbReference type="Proteomes" id="UP001150941">
    <property type="component" value="Unassembled WGS sequence"/>
</dbReference>
<name>A0A9W9TYK6_9EURO</name>
<reference evidence="1" key="2">
    <citation type="journal article" date="2023" name="IMA Fungus">
        <title>Comparative genomic study of the Penicillium genus elucidates a diverse pangenome and 15 lateral gene transfer events.</title>
        <authorList>
            <person name="Petersen C."/>
            <person name="Sorensen T."/>
            <person name="Nielsen M.R."/>
            <person name="Sondergaard T.E."/>
            <person name="Sorensen J.L."/>
            <person name="Fitzpatrick D.A."/>
            <person name="Frisvad J.C."/>
            <person name="Nielsen K.L."/>
        </authorList>
    </citation>
    <scope>NUCLEOTIDE SEQUENCE</scope>
    <source>
        <strain evidence="1">IBT 19713</strain>
    </source>
</reference>
<dbReference type="OrthoDB" id="5429770at2759"/>
<dbReference type="AlphaFoldDB" id="A0A9W9TYK6"/>
<dbReference type="Pfam" id="PF11951">
    <property type="entry name" value="Fungal_trans_2"/>
    <property type="match status" value="1"/>
</dbReference>
<accession>A0A9W9TYK6</accession>